<comment type="caution">
    <text evidence="1">The sequence shown here is derived from an EMBL/GenBank/DDBJ whole genome shotgun (WGS) entry which is preliminary data.</text>
</comment>
<gene>
    <name evidence="1" type="ORF">AVEN_145775_1</name>
</gene>
<sequence>MSRFSKTRGLFLEVPRNLEPWSIDDDETRAGTSLSKLPGHTSESTFVPSGFSVQQLRLHGDCSMKSGLEPGNLLSRGRYLTASPPRPMLKIRMFNLSLLKTGNNRMVTLCRNLQFFSAFAISNSLSSVLHNLAIIQHTLDRPLFSVNG</sequence>
<proteinExistence type="predicted"/>
<dbReference type="EMBL" id="BGPR01025063">
    <property type="protein sequence ID" value="GBN93659.1"/>
    <property type="molecule type" value="Genomic_DNA"/>
</dbReference>
<evidence type="ECO:0000313" key="1">
    <source>
        <dbReference type="EMBL" id="GBN93659.1"/>
    </source>
</evidence>
<dbReference type="AlphaFoldDB" id="A0A4Y2T2K1"/>
<name>A0A4Y2T2K1_ARAVE</name>
<evidence type="ECO:0000313" key="2">
    <source>
        <dbReference type="Proteomes" id="UP000499080"/>
    </source>
</evidence>
<protein>
    <submittedName>
        <fullName evidence="1">Uncharacterized protein</fullName>
    </submittedName>
</protein>
<reference evidence="1 2" key="1">
    <citation type="journal article" date="2019" name="Sci. Rep.">
        <title>Orb-weaving spider Araneus ventricosus genome elucidates the spidroin gene catalogue.</title>
        <authorList>
            <person name="Kono N."/>
            <person name="Nakamura H."/>
            <person name="Ohtoshi R."/>
            <person name="Moran D.A.P."/>
            <person name="Shinohara A."/>
            <person name="Yoshida Y."/>
            <person name="Fujiwara M."/>
            <person name="Mori M."/>
            <person name="Tomita M."/>
            <person name="Arakawa K."/>
        </authorList>
    </citation>
    <scope>NUCLEOTIDE SEQUENCE [LARGE SCALE GENOMIC DNA]</scope>
</reference>
<accession>A0A4Y2T2K1</accession>
<organism evidence="1 2">
    <name type="scientific">Araneus ventricosus</name>
    <name type="common">Orbweaver spider</name>
    <name type="synonym">Epeira ventricosa</name>
    <dbReference type="NCBI Taxonomy" id="182803"/>
    <lineage>
        <taxon>Eukaryota</taxon>
        <taxon>Metazoa</taxon>
        <taxon>Ecdysozoa</taxon>
        <taxon>Arthropoda</taxon>
        <taxon>Chelicerata</taxon>
        <taxon>Arachnida</taxon>
        <taxon>Araneae</taxon>
        <taxon>Araneomorphae</taxon>
        <taxon>Entelegynae</taxon>
        <taxon>Araneoidea</taxon>
        <taxon>Araneidae</taxon>
        <taxon>Araneus</taxon>
    </lineage>
</organism>
<dbReference type="Proteomes" id="UP000499080">
    <property type="component" value="Unassembled WGS sequence"/>
</dbReference>
<keyword evidence="2" id="KW-1185">Reference proteome</keyword>